<accession>A0A183ETG8</accession>
<dbReference type="PANTHER" id="PTHR13950">
    <property type="entry name" value="RABCONNECTIN-RELATED"/>
    <property type="match status" value="1"/>
</dbReference>
<organism evidence="5">
    <name type="scientific">Gongylonema pulchrum</name>
    <dbReference type="NCBI Taxonomy" id="637853"/>
    <lineage>
        <taxon>Eukaryota</taxon>
        <taxon>Metazoa</taxon>
        <taxon>Ecdysozoa</taxon>
        <taxon>Nematoda</taxon>
        <taxon>Chromadorea</taxon>
        <taxon>Rhabditida</taxon>
        <taxon>Spirurina</taxon>
        <taxon>Spiruromorpha</taxon>
        <taxon>Spiruroidea</taxon>
        <taxon>Gongylonematidae</taxon>
        <taxon>Gongylonema</taxon>
    </lineage>
</organism>
<gene>
    <name evidence="3" type="ORF">GPUH_LOCUS24258</name>
</gene>
<dbReference type="AlphaFoldDB" id="A0A183ETG8"/>
<sequence>MQDNKDDKLIPENLKRRPPSQLALSGLGISPSHSTLDQLSKKPKQEPIPLNKQKLYKDLLHRVYSAPYDLQTLLSKDDHVLEAISNEGLFEAARLASPILPQYHPKLLIELLNSGRTRVVKAILLHVLMSLKQLNVSMPNPLSRASSIRRMSVAEGDCRAENLGQDSTRGLFDNFDDSSLEYDELDGIAPLSLHVLLAVSNPSSLEEKTVDPQQDE</sequence>
<keyword evidence="4" id="KW-1185">Reference proteome</keyword>
<dbReference type="InterPro" id="IPR052208">
    <property type="entry name" value="DmX-like/RAVE_component"/>
</dbReference>
<dbReference type="GO" id="GO:0043291">
    <property type="term" value="C:RAVE complex"/>
    <property type="evidence" value="ECO:0007669"/>
    <property type="project" value="TreeGrafter"/>
</dbReference>
<dbReference type="Proteomes" id="UP000271098">
    <property type="component" value="Unassembled WGS sequence"/>
</dbReference>
<evidence type="ECO:0000313" key="4">
    <source>
        <dbReference type="Proteomes" id="UP000271098"/>
    </source>
</evidence>
<evidence type="ECO:0000256" key="1">
    <source>
        <dbReference type="SAM" id="MobiDB-lite"/>
    </source>
</evidence>
<feature type="compositionally biased region" description="Basic and acidic residues" evidence="1">
    <location>
        <begin position="1"/>
        <end position="15"/>
    </location>
</feature>
<feature type="region of interest" description="Disordered" evidence="1">
    <location>
        <begin position="1"/>
        <end position="47"/>
    </location>
</feature>
<feature type="domain" description="RAVE complex protein Rav1 C-terminal" evidence="2">
    <location>
        <begin position="82"/>
        <end position="161"/>
    </location>
</feature>
<dbReference type="EMBL" id="UYRT01100561">
    <property type="protein sequence ID" value="VDN42604.1"/>
    <property type="molecule type" value="Genomic_DNA"/>
</dbReference>
<reference evidence="3 4" key="2">
    <citation type="submission" date="2018-11" db="EMBL/GenBank/DDBJ databases">
        <authorList>
            <consortium name="Pathogen Informatics"/>
        </authorList>
    </citation>
    <scope>NUCLEOTIDE SEQUENCE [LARGE SCALE GENOMIC DNA]</scope>
</reference>
<evidence type="ECO:0000313" key="5">
    <source>
        <dbReference type="WBParaSite" id="GPUH_0002428901-mRNA-1"/>
    </source>
</evidence>
<dbReference type="InterPro" id="IPR022033">
    <property type="entry name" value="Rav1p_C"/>
</dbReference>
<proteinExistence type="predicted"/>
<evidence type="ECO:0000259" key="2">
    <source>
        <dbReference type="Pfam" id="PF12234"/>
    </source>
</evidence>
<dbReference type="Pfam" id="PF12234">
    <property type="entry name" value="Rav1p_C"/>
    <property type="match status" value="1"/>
</dbReference>
<reference evidence="5" key="1">
    <citation type="submission" date="2016-06" db="UniProtKB">
        <authorList>
            <consortium name="WormBaseParasite"/>
        </authorList>
    </citation>
    <scope>IDENTIFICATION</scope>
</reference>
<dbReference type="GO" id="GO:0007035">
    <property type="term" value="P:vacuolar acidification"/>
    <property type="evidence" value="ECO:0007669"/>
    <property type="project" value="TreeGrafter"/>
</dbReference>
<protein>
    <submittedName>
        <fullName evidence="5">Rav1p_C domain-containing protein</fullName>
    </submittedName>
</protein>
<dbReference type="OrthoDB" id="342131at2759"/>
<dbReference type="PANTHER" id="PTHR13950:SF9">
    <property type="entry name" value="RABCONNECTIN-3A"/>
    <property type="match status" value="1"/>
</dbReference>
<evidence type="ECO:0000313" key="3">
    <source>
        <dbReference type="EMBL" id="VDN42604.1"/>
    </source>
</evidence>
<name>A0A183ETG8_9BILA</name>
<dbReference type="WBParaSite" id="GPUH_0002428901-mRNA-1">
    <property type="protein sequence ID" value="GPUH_0002428901-mRNA-1"/>
    <property type="gene ID" value="GPUH_0002428901"/>
</dbReference>